<reference evidence="2 3" key="1">
    <citation type="submission" date="2020-07" db="EMBL/GenBank/DDBJ databases">
        <title>Mycobacterium kansasii (former subtype) with zoonotic potential isolated from diseased indoor pet cat, Japan.</title>
        <authorList>
            <person name="Fukano H."/>
            <person name="Terazono T."/>
            <person name="Hoshino Y."/>
        </authorList>
    </citation>
    <scope>NUCLEOTIDE SEQUENCE [LARGE SCALE GENOMIC DNA]</scope>
    <source>
        <strain evidence="2 3">Kuro-I</strain>
    </source>
</reference>
<dbReference type="InterPro" id="IPR000873">
    <property type="entry name" value="AMP-dep_synth/lig_dom"/>
</dbReference>
<dbReference type="Pfam" id="PF00501">
    <property type="entry name" value="AMP-binding"/>
    <property type="match status" value="1"/>
</dbReference>
<dbReference type="Proteomes" id="UP000516380">
    <property type="component" value="Chromosome"/>
</dbReference>
<dbReference type="GO" id="GO:0044550">
    <property type="term" value="P:secondary metabolite biosynthetic process"/>
    <property type="evidence" value="ECO:0007669"/>
    <property type="project" value="TreeGrafter"/>
</dbReference>
<feature type="domain" description="AMP-dependent synthetase/ligase" evidence="1">
    <location>
        <begin position="2"/>
        <end position="141"/>
    </location>
</feature>
<dbReference type="InterPro" id="IPR042099">
    <property type="entry name" value="ANL_N_sf"/>
</dbReference>
<organism evidence="2 3">
    <name type="scientific">Mycobacterium kansasii</name>
    <dbReference type="NCBI Taxonomy" id="1768"/>
    <lineage>
        <taxon>Bacteria</taxon>
        <taxon>Bacillati</taxon>
        <taxon>Actinomycetota</taxon>
        <taxon>Actinomycetes</taxon>
        <taxon>Mycobacteriales</taxon>
        <taxon>Mycobacteriaceae</taxon>
        <taxon>Mycobacterium</taxon>
    </lineage>
</organism>
<accession>A0A7G1IH95</accession>
<dbReference type="GO" id="GO:0043041">
    <property type="term" value="P:amino acid activation for nonribosomal peptide biosynthetic process"/>
    <property type="evidence" value="ECO:0007669"/>
    <property type="project" value="TreeGrafter"/>
</dbReference>
<dbReference type="GO" id="GO:0005829">
    <property type="term" value="C:cytosol"/>
    <property type="evidence" value="ECO:0007669"/>
    <property type="project" value="TreeGrafter"/>
</dbReference>
<evidence type="ECO:0000313" key="2">
    <source>
        <dbReference type="EMBL" id="BCI89079.1"/>
    </source>
</evidence>
<protein>
    <recommendedName>
        <fullName evidence="1">AMP-dependent synthetase/ligase domain-containing protein</fullName>
    </recommendedName>
</protein>
<gene>
    <name evidence="2" type="ORF">NIIDMKKI_42850</name>
</gene>
<proteinExistence type="predicted"/>
<dbReference type="Gene3D" id="3.40.50.12780">
    <property type="entry name" value="N-terminal domain of ligase-like"/>
    <property type="match status" value="1"/>
</dbReference>
<name>A0A7G1IH95_MYCKA</name>
<sequence length="151" mass="16125">MWEMWSALLHGGRLVIVPEEVTRSPTDFHNLLTSEHVDVLTQTPSAAAMLSTDGLESTALVVAGEACPADLVDRWAPGRIMINAYGPTETWYVSMSAPLRPGSGPPPIGVPLSGAVLLVLDRWLRPVPVGVVGSCMWRGRGWGWGIGVGRG</sequence>
<evidence type="ECO:0000259" key="1">
    <source>
        <dbReference type="Pfam" id="PF00501"/>
    </source>
</evidence>
<dbReference type="PANTHER" id="PTHR45527:SF14">
    <property type="entry name" value="PLIPASTATIN SYNTHASE SUBUNIT B"/>
    <property type="match status" value="1"/>
</dbReference>
<dbReference type="SUPFAM" id="SSF56801">
    <property type="entry name" value="Acetyl-CoA synthetase-like"/>
    <property type="match status" value="1"/>
</dbReference>
<dbReference type="GO" id="GO:0031177">
    <property type="term" value="F:phosphopantetheine binding"/>
    <property type="evidence" value="ECO:0007669"/>
    <property type="project" value="TreeGrafter"/>
</dbReference>
<dbReference type="EMBL" id="AP023343">
    <property type="protein sequence ID" value="BCI89079.1"/>
    <property type="molecule type" value="Genomic_DNA"/>
</dbReference>
<dbReference type="AlphaFoldDB" id="A0A7G1IH95"/>
<keyword evidence="3" id="KW-1185">Reference proteome</keyword>
<dbReference type="PANTHER" id="PTHR45527">
    <property type="entry name" value="NONRIBOSOMAL PEPTIDE SYNTHETASE"/>
    <property type="match status" value="1"/>
</dbReference>
<evidence type="ECO:0000313" key="3">
    <source>
        <dbReference type="Proteomes" id="UP000516380"/>
    </source>
</evidence>